<name>A0ABY6J6W4_9BACT</name>
<evidence type="ECO:0000256" key="2">
    <source>
        <dbReference type="ARBA" id="ARBA00009348"/>
    </source>
</evidence>
<dbReference type="InterPro" id="IPR026856">
    <property type="entry name" value="Sialidase_fam"/>
</dbReference>
<evidence type="ECO:0000259" key="4">
    <source>
        <dbReference type="Pfam" id="PF13088"/>
    </source>
</evidence>
<evidence type="ECO:0000256" key="3">
    <source>
        <dbReference type="ARBA" id="ARBA00012733"/>
    </source>
</evidence>
<comment type="similarity">
    <text evidence="2">Belongs to the glycosyl hydrolase 33 family.</text>
</comment>
<organism evidence="5 6">
    <name type="scientific">Chitinophaga horti</name>
    <dbReference type="NCBI Taxonomy" id="2920382"/>
    <lineage>
        <taxon>Bacteria</taxon>
        <taxon>Pseudomonadati</taxon>
        <taxon>Bacteroidota</taxon>
        <taxon>Chitinophagia</taxon>
        <taxon>Chitinophagales</taxon>
        <taxon>Chitinophagaceae</taxon>
        <taxon>Chitinophaga</taxon>
    </lineage>
</organism>
<dbReference type="InterPro" id="IPR036278">
    <property type="entry name" value="Sialidase_sf"/>
</dbReference>
<accession>A0ABY6J6W4</accession>
<dbReference type="Gene3D" id="2.120.10.10">
    <property type="match status" value="1"/>
</dbReference>
<evidence type="ECO:0000313" key="6">
    <source>
        <dbReference type="Proteomes" id="UP001162741"/>
    </source>
</evidence>
<dbReference type="SUPFAM" id="SSF50939">
    <property type="entry name" value="Sialidases"/>
    <property type="match status" value="1"/>
</dbReference>
<dbReference type="Proteomes" id="UP001162741">
    <property type="component" value="Chromosome"/>
</dbReference>
<gene>
    <name evidence="5" type="ORF">MKQ68_09950</name>
</gene>
<dbReference type="InterPro" id="IPR011040">
    <property type="entry name" value="Sialidase"/>
</dbReference>
<dbReference type="RefSeq" id="WP_264283159.1">
    <property type="nucleotide sequence ID" value="NZ_CP107006.1"/>
</dbReference>
<keyword evidence="5" id="KW-0378">Hydrolase</keyword>
<feature type="domain" description="Sialidase" evidence="4">
    <location>
        <begin position="54"/>
        <end position="347"/>
    </location>
</feature>
<dbReference type="EMBL" id="CP107006">
    <property type="protein sequence ID" value="UYQ95420.1"/>
    <property type="molecule type" value="Genomic_DNA"/>
</dbReference>
<keyword evidence="6" id="KW-1185">Reference proteome</keyword>
<comment type="catalytic activity">
    <reaction evidence="1">
        <text>Hydrolysis of alpha-(2-&gt;3)-, alpha-(2-&gt;6)-, alpha-(2-&gt;8)- glycosidic linkages of terminal sialic acid residues in oligosaccharides, glycoproteins, glycolipids, colominic acid and synthetic substrates.</text>
        <dbReference type="EC" id="3.2.1.18"/>
    </reaction>
</comment>
<proteinExistence type="inferred from homology"/>
<dbReference type="CDD" id="cd15482">
    <property type="entry name" value="Sialidase_non-viral"/>
    <property type="match status" value="1"/>
</dbReference>
<dbReference type="GO" id="GO:0016787">
    <property type="term" value="F:hydrolase activity"/>
    <property type="evidence" value="ECO:0007669"/>
    <property type="project" value="UniProtKB-KW"/>
</dbReference>
<dbReference type="Pfam" id="PF13088">
    <property type="entry name" value="BNR_2"/>
    <property type="match status" value="1"/>
</dbReference>
<dbReference type="PANTHER" id="PTHR10628:SF30">
    <property type="entry name" value="EXO-ALPHA-SIALIDASE"/>
    <property type="match status" value="1"/>
</dbReference>
<reference evidence="5" key="1">
    <citation type="submission" date="2022-10" db="EMBL/GenBank/DDBJ databases">
        <title>Chitinophaga sp. nov., isolated from soil.</title>
        <authorList>
            <person name="Jeon C.O."/>
        </authorList>
    </citation>
    <scope>NUCLEOTIDE SEQUENCE</scope>
    <source>
        <strain evidence="5">R8</strain>
    </source>
</reference>
<dbReference type="PANTHER" id="PTHR10628">
    <property type="entry name" value="SIALIDASE"/>
    <property type="match status" value="1"/>
</dbReference>
<dbReference type="EC" id="3.2.1.18" evidence="3"/>
<evidence type="ECO:0000313" key="5">
    <source>
        <dbReference type="EMBL" id="UYQ95420.1"/>
    </source>
</evidence>
<protein>
    <recommendedName>
        <fullName evidence="3">exo-alpha-sialidase</fullName>
        <ecNumber evidence="3">3.2.1.18</ecNumber>
    </recommendedName>
</protein>
<evidence type="ECO:0000256" key="1">
    <source>
        <dbReference type="ARBA" id="ARBA00000427"/>
    </source>
</evidence>
<sequence>MRRLLWILMIGCAGCHTARQSQQSVASPYTVVFEPGGIYASMRIPALAITPGNTLLAFCEARIGNASDWADMHLSLRRSTDGGKTWLPVQLLDSMKQAPVGNPVPIVDAQGTVHLLYQKDYAQAFYIFSKDEGRSWSAPVDITNVYNEFKPEYNWKVLAPGPGHGIQLKNGRLLAAIWLANSAKVTPRRSHAPSCVATIYSDDLGKTWKRGAIVADSSASISNPNESMPVELPDGRVLMSIRNPSPVKRRAFSISNDGISNWSPPRFADELFDPTCMAPIAAVKVGKRPALVFINPDSRHIAKTPRRNLSAKLSFDNGETWPVNHVLDSSAAGYSDIAVGKNGDVYCLYETNTNNNKGFNYSLVLKKINISSLSK</sequence>